<keyword evidence="3" id="KW-1185">Reference proteome</keyword>
<organism evidence="2 3">
    <name type="scientific">Paracoccus aminovorans</name>
    <dbReference type="NCBI Taxonomy" id="34004"/>
    <lineage>
        <taxon>Bacteria</taxon>
        <taxon>Pseudomonadati</taxon>
        <taxon>Pseudomonadota</taxon>
        <taxon>Alphaproteobacteria</taxon>
        <taxon>Rhodobacterales</taxon>
        <taxon>Paracoccaceae</taxon>
        <taxon>Paracoccus</taxon>
    </lineage>
</organism>
<dbReference type="OrthoDB" id="7764370at2"/>
<evidence type="ECO:0000313" key="2">
    <source>
        <dbReference type="EMBL" id="SFH44272.1"/>
    </source>
</evidence>
<dbReference type="AlphaFoldDB" id="A0A1I3A284"/>
<dbReference type="EMBL" id="FOPU01000012">
    <property type="protein sequence ID" value="SFH44272.1"/>
    <property type="molecule type" value="Genomic_DNA"/>
</dbReference>
<sequence length="496" mass="51993">MIFRQGLVALLAFCPFSAAWAVPASDEGAARLKGVFQTYFGAVEGVVSVTPQGDSYELRIDPAPLLAQVPDDQAQITVSPLTYELTDNGDGSWGVSEDQVLSWSVAVPKMFEQKGSTRIESTGTWDEALMSFRDQKAVMTDYVIDSVQYGPPMAADGAPADPSAEPQVISRDHQSTARMETALTGTAGKAGGVDQAMSFTATDLAQRQEVAMGPGGAPMLIEVSAPGYGGQAQIAGARTDGILSMLAWFVAHPSQELIKGSQEGLRDKLAAAMPLWDDLSMDMDMRDLKVVSPVGTFGLASAKIGIGMSGATPDGRFQERFTLSGLTVPEGVLPPWAAPILPQEVTLDFAASHFDLAAPAKLLIETFDLNADDPLAKLSPEQVQQALLPDGKAALKLAPSQIKGDGYQIDYRGDMAVGPGAAPVGSALIEATGLDKVEAALAAAPQEQAAQPLMMLRMARAMSKPDGSGGNSWDIQMAETGVVTVNGQPMGPATPQ</sequence>
<evidence type="ECO:0008006" key="4">
    <source>
        <dbReference type="Google" id="ProtNLM"/>
    </source>
</evidence>
<keyword evidence="1" id="KW-0732">Signal</keyword>
<proteinExistence type="predicted"/>
<evidence type="ECO:0000313" key="3">
    <source>
        <dbReference type="Proteomes" id="UP000183635"/>
    </source>
</evidence>
<evidence type="ECO:0000256" key="1">
    <source>
        <dbReference type="SAM" id="SignalP"/>
    </source>
</evidence>
<name>A0A1I3A284_9RHOB</name>
<dbReference type="Proteomes" id="UP000183635">
    <property type="component" value="Unassembled WGS sequence"/>
</dbReference>
<feature type="signal peptide" evidence="1">
    <location>
        <begin position="1"/>
        <end position="21"/>
    </location>
</feature>
<protein>
    <recommendedName>
        <fullName evidence="4">DUF2125 domain-containing protein</fullName>
    </recommendedName>
</protein>
<dbReference type="RefSeq" id="WP_074967302.1">
    <property type="nucleotide sequence ID" value="NZ_CBCRYP010000010.1"/>
</dbReference>
<reference evidence="2 3" key="1">
    <citation type="submission" date="2016-10" db="EMBL/GenBank/DDBJ databases">
        <authorList>
            <person name="de Groot N.N."/>
        </authorList>
    </citation>
    <scope>NUCLEOTIDE SEQUENCE [LARGE SCALE GENOMIC DNA]</scope>
    <source>
        <strain evidence="2 3">DSM 8537</strain>
    </source>
</reference>
<gene>
    <name evidence="2" type="ORF">SAMN04488021_11239</name>
</gene>
<feature type="chain" id="PRO_5010296881" description="DUF2125 domain-containing protein" evidence="1">
    <location>
        <begin position="22"/>
        <end position="496"/>
    </location>
</feature>
<accession>A0A1I3A284</accession>